<accession>A0A0V1KFA2</accession>
<gene>
    <name evidence="1" type="ORF">T4C_4668</name>
</gene>
<dbReference type="AlphaFoldDB" id="A0A0V1KFA2"/>
<dbReference type="EMBL" id="JYDV01000003">
    <property type="protein sequence ID" value="KRZ45493.1"/>
    <property type="molecule type" value="Genomic_DNA"/>
</dbReference>
<feature type="non-terminal residue" evidence="1">
    <location>
        <position position="1"/>
    </location>
</feature>
<comment type="caution">
    <text evidence="1">The sequence shown here is derived from an EMBL/GenBank/DDBJ whole genome shotgun (WGS) entry which is preliminary data.</text>
</comment>
<sequence length="68" mass="7910">LFKNMCTEFKILNKNHEQFFLAYVVFQNAVGFQNVPKCCNFLMLLLATFVILLIENGEQCQISLCFLN</sequence>
<proteinExistence type="predicted"/>
<name>A0A0V1KFA2_TRIPS</name>
<protein>
    <submittedName>
        <fullName evidence="1">Uncharacterized protein</fullName>
    </submittedName>
</protein>
<evidence type="ECO:0000313" key="1">
    <source>
        <dbReference type="EMBL" id="KRZ45493.1"/>
    </source>
</evidence>
<reference evidence="1 2" key="1">
    <citation type="submission" date="2015-01" db="EMBL/GenBank/DDBJ databases">
        <title>Evolution of Trichinella species and genotypes.</title>
        <authorList>
            <person name="Korhonen P.K."/>
            <person name="Edoardo P."/>
            <person name="Giuseppe L.R."/>
            <person name="Gasser R.B."/>
        </authorList>
    </citation>
    <scope>NUCLEOTIDE SEQUENCE [LARGE SCALE GENOMIC DNA]</scope>
    <source>
        <strain evidence="1">ISS176</strain>
    </source>
</reference>
<evidence type="ECO:0000313" key="2">
    <source>
        <dbReference type="Proteomes" id="UP000054826"/>
    </source>
</evidence>
<organism evidence="1 2">
    <name type="scientific">Trichinella pseudospiralis</name>
    <name type="common">Parasitic roundworm</name>
    <dbReference type="NCBI Taxonomy" id="6337"/>
    <lineage>
        <taxon>Eukaryota</taxon>
        <taxon>Metazoa</taxon>
        <taxon>Ecdysozoa</taxon>
        <taxon>Nematoda</taxon>
        <taxon>Enoplea</taxon>
        <taxon>Dorylaimia</taxon>
        <taxon>Trichinellida</taxon>
        <taxon>Trichinellidae</taxon>
        <taxon>Trichinella</taxon>
    </lineage>
</organism>
<dbReference type="Proteomes" id="UP000054826">
    <property type="component" value="Unassembled WGS sequence"/>
</dbReference>